<dbReference type="InterPro" id="IPR037069">
    <property type="entry name" value="AcylCoA_DH/ox_N_sf"/>
</dbReference>
<dbReference type="InterPro" id="IPR006089">
    <property type="entry name" value="Acyl-CoA_DH_CS"/>
</dbReference>
<dbReference type="Gene3D" id="1.20.140.10">
    <property type="entry name" value="Butyryl-CoA Dehydrogenase, subunit A, domain 3"/>
    <property type="match status" value="1"/>
</dbReference>
<comment type="similarity">
    <text evidence="2">Belongs to the acyl-CoA dehydrogenase family.</text>
</comment>
<dbReference type="PANTHER" id="PTHR43884:SF12">
    <property type="entry name" value="ISOVALERYL-COA DEHYDROGENASE, MITOCHONDRIAL-RELATED"/>
    <property type="match status" value="1"/>
</dbReference>
<dbReference type="AlphaFoldDB" id="A0A853G0K0"/>
<evidence type="ECO:0000313" key="9">
    <source>
        <dbReference type="EMBL" id="NYT50778.1"/>
    </source>
</evidence>
<dbReference type="Pfam" id="PF02770">
    <property type="entry name" value="Acyl-CoA_dh_M"/>
    <property type="match status" value="1"/>
</dbReference>
<evidence type="ECO:0000313" key="10">
    <source>
        <dbReference type="Proteomes" id="UP000559809"/>
    </source>
</evidence>
<keyword evidence="5" id="KW-0560">Oxidoreductase</keyword>
<comment type="caution">
    <text evidence="9">The sequence shown here is derived from an EMBL/GenBank/DDBJ whole genome shotgun (WGS) entry which is preliminary data.</text>
</comment>
<accession>A0A853G0K0</accession>
<gene>
    <name evidence="9" type="ORF">H0A72_15775</name>
</gene>
<dbReference type="InterPro" id="IPR006091">
    <property type="entry name" value="Acyl-CoA_Oxase/DH_mid-dom"/>
</dbReference>
<evidence type="ECO:0000256" key="2">
    <source>
        <dbReference type="ARBA" id="ARBA00009347"/>
    </source>
</evidence>
<keyword evidence="10" id="KW-1185">Reference proteome</keyword>
<proteinExistence type="inferred from homology"/>
<evidence type="ECO:0000256" key="3">
    <source>
        <dbReference type="ARBA" id="ARBA00022630"/>
    </source>
</evidence>
<dbReference type="InterPro" id="IPR036250">
    <property type="entry name" value="AcylCo_DH-like_C"/>
</dbReference>
<feature type="domain" description="Acyl-CoA oxidase/dehydrogenase middle" evidence="7">
    <location>
        <begin position="120"/>
        <end position="214"/>
    </location>
</feature>
<dbReference type="Gene3D" id="1.10.540.10">
    <property type="entry name" value="Acyl-CoA dehydrogenase/oxidase, N-terminal domain"/>
    <property type="match status" value="1"/>
</dbReference>
<organism evidence="9 10">
    <name type="scientific">Parapusillimonas granuli</name>
    <dbReference type="NCBI Taxonomy" id="380911"/>
    <lineage>
        <taxon>Bacteria</taxon>
        <taxon>Pseudomonadati</taxon>
        <taxon>Pseudomonadota</taxon>
        <taxon>Betaproteobacteria</taxon>
        <taxon>Burkholderiales</taxon>
        <taxon>Alcaligenaceae</taxon>
        <taxon>Parapusillimonas</taxon>
    </lineage>
</organism>
<dbReference type="SUPFAM" id="SSF47203">
    <property type="entry name" value="Acyl-CoA dehydrogenase C-terminal domain-like"/>
    <property type="match status" value="1"/>
</dbReference>
<dbReference type="PROSITE" id="PS00072">
    <property type="entry name" value="ACYL_COA_DH_1"/>
    <property type="match status" value="1"/>
</dbReference>
<dbReference type="InterPro" id="IPR009100">
    <property type="entry name" value="AcylCoA_DH/oxidase_NM_dom_sf"/>
</dbReference>
<dbReference type="GO" id="GO:0003995">
    <property type="term" value="F:acyl-CoA dehydrogenase activity"/>
    <property type="evidence" value="ECO:0007669"/>
    <property type="project" value="InterPro"/>
</dbReference>
<dbReference type="Gene3D" id="2.40.110.10">
    <property type="entry name" value="Butyryl-CoA Dehydrogenase, subunit A, domain 2"/>
    <property type="match status" value="1"/>
</dbReference>
<reference evidence="9 10" key="1">
    <citation type="submission" date="2020-07" db="EMBL/GenBank/DDBJ databases">
        <title>Taxonomic revisions and descriptions of new bacterial species based on genomic comparisons in the high-G+C-content subgroup of the family Alcaligenaceae.</title>
        <authorList>
            <person name="Szabo A."/>
            <person name="Felfoldi T."/>
        </authorList>
    </citation>
    <scope>NUCLEOTIDE SEQUENCE [LARGE SCALE GENOMIC DNA]</scope>
    <source>
        <strain evidence="9 10">LMG 24012</strain>
    </source>
</reference>
<name>A0A853G0K0_9BURK</name>
<sequence>MPTSATWDQEIVAGVQTFVQRYITGNAQNLEESDHYPEEIVSQLKNMGLYGAAIPHEYGGIALSVPTYAKVMEELAYGWTTLNCFINGHSSASSILAQHGTEHQKKTYLPRMATGELRVAIALTEPNGGSDLQAIRTQAIRNEQGGYTLKGAKIFITNGARAGAVLVLARTAADKGGISLFMVEKGLPGFSVGPDARAMGHRHVDVTELMFDDVRLSPDSLVSGVEGQGLKQMLDALETGRIAMAATAVGLSRSALKAARDYAAQRVAFGTEIIHHQAIQILLADMATQTAAAQALVQVAANTKESGQRSDMVSGMAKLFAGETCAKVALDCVRIHGGSGFVRDFPAERYYREAPYYILTEGTNEIQKMIIAKRMLKGDAETLGL</sequence>
<protein>
    <submittedName>
        <fullName evidence="9">Acyl-CoA dehydrogenase family protein</fullName>
    </submittedName>
</protein>
<evidence type="ECO:0000256" key="1">
    <source>
        <dbReference type="ARBA" id="ARBA00001974"/>
    </source>
</evidence>
<evidence type="ECO:0000259" key="8">
    <source>
        <dbReference type="Pfam" id="PF02771"/>
    </source>
</evidence>
<feature type="domain" description="Acyl-CoA dehydrogenase/oxidase N-terminal" evidence="8">
    <location>
        <begin position="9"/>
        <end position="116"/>
    </location>
</feature>
<dbReference type="InterPro" id="IPR013786">
    <property type="entry name" value="AcylCoA_DH/ox_N"/>
</dbReference>
<dbReference type="RefSeq" id="WP_180157049.1">
    <property type="nucleotide sequence ID" value="NZ_JACCEM010000008.1"/>
</dbReference>
<dbReference type="InterPro" id="IPR009075">
    <property type="entry name" value="AcylCo_DH/oxidase_C"/>
</dbReference>
<feature type="domain" description="Acyl-CoA dehydrogenase/oxidase C-terminal" evidence="6">
    <location>
        <begin position="227"/>
        <end position="376"/>
    </location>
</feature>
<dbReference type="Pfam" id="PF02771">
    <property type="entry name" value="Acyl-CoA_dh_N"/>
    <property type="match status" value="1"/>
</dbReference>
<dbReference type="PIRSF" id="PIRSF016578">
    <property type="entry name" value="HsaA"/>
    <property type="match status" value="1"/>
</dbReference>
<dbReference type="SUPFAM" id="SSF56645">
    <property type="entry name" value="Acyl-CoA dehydrogenase NM domain-like"/>
    <property type="match status" value="1"/>
</dbReference>
<evidence type="ECO:0000256" key="5">
    <source>
        <dbReference type="ARBA" id="ARBA00023002"/>
    </source>
</evidence>
<dbReference type="FunFam" id="1.20.140.10:FF:000011">
    <property type="entry name" value="Medium-chain specific acyl-CoA dehydrogenase, mitochondrial"/>
    <property type="match status" value="1"/>
</dbReference>
<dbReference type="InterPro" id="IPR046373">
    <property type="entry name" value="Acyl-CoA_Oxase/DH_mid-dom_sf"/>
</dbReference>
<evidence type="ECO:0000256" key="4">
    <source>
        <dbReference type="ARBA" id="ARBA00022827"/>
    </source>
</evidence>
<dbReference type="EMBL" id="JACCEM010000008">
    <property type="protein sequence ID" value="NYT50778.1"/>
    <property type="molecule type" value="Genomic_DNA"/>
</dbReference>
<evidence type="ECO:0000259" key="7">
    <source>
        <dbReference type="Pfam" id="PF02770"/>
    </source>
</evidence>
<comment type="cofactor">
    <cofactor evidence="1">
        <name>FAD</name>
        <dbReference type="ChEBI" id="CHEBI:57692"/>
    </cofactor>
</comment>
<evidence type="ECO:0000259" key="6">
    <source>
        <dbReference type="Pfam" id="PF00441"/>
    </source>
</evidence>
<dbReference type="GO" id="GO:0050660">
    <property type="term" value="F:flavin adenine dinucleotide binding"/>
    <property type="evidence" value="ECO:0007669"/>
    <property type="project" value="InterPro"/>
</dbReference>
<keyword evidence="4" id="KW-0274">FAD</keyword>
<dbReference type="PANTHER" id="PTHR43884">
    <property type="entry name" value="ACYL-COA DEHYDROGENASE"/>
    <property type="match status" value="1"/>
</dbReference>
<dbReference type="Pfam" id="PF00441">
    <property type="entry name" value="Acyl-CoA_dh_1"/>
    <property type="match status" value="1"/>
</dbReference>
<dbReference type="Proteomes" id="UP000559809">
    <property type="component" value="Unassembled WGS sequence"/>
</dbReference>
<keyword evidence="3" id="KW-0285">Flavoprotein</keyword>